<dbReference type="Gene3D" id="2.30.30.750">
    <property type="match status" value="1"/>
</dbReference>
<dbReference type="FunFam" id="3.40.50.12390:FF:000005">
    <property type="entry name" value="5'-3' exoribonuclease 2"/>
    <property type="match status" value="1"/>
</dbReference>
<evidence type="ECO:0000256" key="9">
    <source>
        <dbReference type="ARBA" id="ARBA00023163"/>
    </source>
</evidence>
<keyword evidence="12" id="KW-0963">Cytoplasm</keyword>
<dbReference type="PANTHER" id="PTHR12341:SF7">
    <property type="entry name" value="5'-3' EXORIBONUCLEASE 1"/>
    <property type="match status" value="1"/>
</dbReference>
<evidence type="ECO:0000256" key="10">
    <source>
        <dbReference type="ARBA" id="ARBA00023242"/>
    </source>
</evidence>
<keyword evidence="19" id="KW-1185">Reference proteome</keyword>
<keyword evidence="2" id="KW-0806">Transcription termination</keyword>
<evidence type="ECO:0000256" key="12">
    <source>
        <dbReference type="PIRNR" id="PIRNR006743"/>
    </source>
</evidence>
<feature type="domain" description="5'-3' exoribonuclease 1 SH3-like" evidence="16">
    <location>
        <begin position="1167"/>
        <end position="1231"/>
    </location>
</feature>
<name>A0AAF3EYC0_9BILA</name>
<evidence type="ECO:0000256" key="5">
    <source>
        <dbReference type="ARBA" id="ARBA00022722"/>
    </source>
</evidence>
<dbReference type="WBParaSite" id="MBELARI_LOCUS19088">
    <property type="protein sequence ID" value="MBELARI_LOCUS19088"/>
    <property type="gene ID" value="MBELARI_LOCUS19088"/>
</dbReference>
<evidence type="ECO:0000256" key="7">
    <source>
        <dbReference type="ARBA" id="ARBA00022839"/>
    </source>
</evidence>
<dbReference type="InterPro" id="IPR004859">
    <property type="entry name" value="Xrn1_N"/>
</dbReference>
<dbReference type="GO" id="GO:0004534">
    <property type="term" value="F:5'-3' RNA exonuclease activity"/>
    <property type="evidence" value="ECO:0007669"/>
    <property type="project" value="TreeGrafter"/>
</dbReference>
<evidence type="ECO:0000256" key="6">
    <source>
        <dbReference type="ARBA" id="ARBA00022801"/>
    </source>
</evidence>
<keyword evidence="7 12" id="KW-0269">Exonuclease</keyword>
<feature type="compositionally biased region" description="Acidic residues" evidence="13">
    <location>
        <begin position="1407"/>
        <end position="1418"/>
    </location>
</feature>
<dbReference type="Gene3D" id="1.25.40.1050">
    <property type="match status" value="1"/>
</dbReference>
<keyword evidence="10" id="KW-0539">Nucleus</keyword>
<feature type="domain" description="Exoribonuclease Xrn1 D2/D3" evidence="18">
    <location>
        <begin position="905"/>
        <end position="1139"/>
    </location>
</feature>
<dbReference type="InterPro" id="IPR041385">
    <property type="entry name" value="SH3_12"/>
</dbReference>
<dbReference type="InterPro" id="IPR041106">
    <property type="entry name" value="XRN1_D2_D3"/>
</dbReference>
<feature type="region of interest" description="Disordered" evidence="13">
    <location>
        <begin position="1294"/>
        <end position="1324"/>
    </location>
</feature>
<proteinExistence type="inferred from homology"/>
<evidence type="ECO:0000256" key="8">
    <source>
        <dbReference type="ARBA" id="ARBA00023015"/>
    </source>
</evidence>
<dbReference type="Pfam" id="PF18129">
    <property type="entry name" value="SH3_12"/>
    <property type="match status" value="1"/>
</dbReference>
<dbReference type="PANTHER" id="PTHR12341">
    <property type="entry name" value="5'-&gt;3' EXORIBONUCLEASE"/>
    <property type="match status" value="1"/>
</dbReference>
<evidence type="ECO:0000256" key="11">
    <source>
        <dbReference type="ARBA" id="ARBA00038299"/>
    </source>
</evidence>
<evidence type="ECO:0000313" key="20">
    <source>
        <dbReference type="WBParaSite" id="MBELARI_LOCUS19088"/>
    </source>
</evidence>
<dbReference type="CDD" id="cd18673">
    <property type="entry name" value="PIN_XRN1-2-like"/>
    <property type="match status" value="1"/>
</dbReference>
<feature type="region of interest" description="Disordered" evidence="13">
    <location>
        <begin position="1487"/>
        <end position="1598"/>
    </location>
</feature>
<dbReference type="InterPro" id="IPR047008">
    <property type="entry name" value="XRN1_SH3_sf"/>
</dbReference>
<dbReference type="GO" id="GO:0003723">
    <property type="term" value="F:RNA binding"/>
    <property type="evidence" value="ECO:0007669"/>
    <property type="project" value="UniProtKB-KW"/>
</dbReference>
<reference evidence="20" key="1">
    <citation type="submission" date="2024-02" db="UniProtKB">
        <authorList>
            <consortium name="WormBaseParasite"/>
        </authorList>
    </citation>
    <scope>IDENTIFICATION</scope>
</reference>
<dbReference type="EC" id="3.1.13.-" evidence="12"/>
<comment type="subcellular location">
    <subcellularLocation>
        <location evidence="12">Cytoplasm</location>
    </subcellularLocation>
    <subcellularLocation>
        <location evidence="1">Nucleus</location>
    </subcellularLocation>
</comment>
<dbReference type="Pfam" id="PF17846">
    <property type="entry name" value="XRN_M"/>
    <property type="match status" value="1"/>
</dbReference>
<keyword evidence="6 12" id="KW-0378">Hydrolase</keyword>
<dbReference type="Pfam" id="PF18334">
    <property type="entry name" value="XRN1_D2_D3"/>
    <property type="match status" value="1"/>
</dbReference>
<evidence type="ECO:0000259" key="15">
    <source>
        <dbReference type="Pfam" id="PF17846"/>
    </source>
</evidence>
<dbReference type="GO" id="GO:0006353">
    <property type="term" value="P:DNA-templated transcription termination"/>
    <property type="evidence" value="ECO:0007669"/>
    <property type="project" value="UniProtKB-KW"/>
</dbReference>
<keyword evidence="4" id="KW-0507">mRNA processing</keyword>
<dbReference type="Pfam" id="PF18332">
    <property type="entry name" value="XRN1_D1"/>
    <property type="match status" value="1"/>
</dbReference>
<dbReference type="InterPro" id="IPR027073">
    <property type="entry name" value="5_3_exoribonuclease"/>
</dbReference>
<evidence type="ECO:0000259" key="14">
    <source>
        <dbReference type="Pfam" id="PF03159"/>
    </source>
</evidence>
<evidence type="ECO:0000259" key="18">
    <source>
        <dbReference type="Pfam" id="PF18334"/>
    </source>
</evidence>
<dbReference type="GO" id="GO:0006397">
    <property type="term" value="P:mRNA processing"/>
    <property type="evidence" value="ECO:0007669"/>
    <property type="project" value="UniProtKB-KW"/>
</dbReference>
<dbReference type="Proteomes" id="UP000887575">
    <property type="component" value="Unassembled WGS sequence"/>
</dbReference>
<evidence type="ECO:0000259" key="17">
    <source>
        <dbReference type="Pfam" id="PF18332"/>
    </source>
</evidence>
<feature type="region of interest" description="Disordered" evidence="13">
    <location>
        <begin position="372"/>
        <end position="446"/>
    </location>
</feature>
<dbReference type="GO" id="GO:0000956">
    <property type="term" value="P:nuclear-transcribed mRNA catabolic process"/>
    <property type="evidence" value="ECO:0007669"/>
    <property type="project" value="InterPro"/>
</dbReference>
<feature type="domain" description="5'-3' exoribonuclease 1 D1" evidence="17">
    <location>
        <begin position="712"/>
        <end position="900"/>
    </location>
</feature>
<dbReference type="GO" id="GO:0006364">
    <property type="term" value="P:rRNA processing"/>
    <property type="evidence" value="ECO:0007669"/>
    <property type="project" value="UniProtKB-KW"/>
</dbReference>
<dbReference type="Pfam" id="PF03159">
    <property type="entry name" value="XRN_N"/>
    <property type="match status" value="1"/>
</dbReference>
<keyword evidence="5 12" id="KW-0540">Nuclease</keyword>
<feature type="compositionally biased region" description="Polar residues" evidence="13">
    <location>
        <begin position="1379"/>
        <end position="1395"/>
    </location>
</feature>
<dbReference type="Gene3D" id="2.170.260.40">
    <property type="match status" value="1"/>
</dbReference>
<feature type="compositionally biased region" description="Polar residues" evidence="13">
    <location>
        <begin position="1507"/>
        <end position="1521"/>
    </location>
</feature>
<dbReference type="FunFam" id="3.40.50.12390:FF:000004">
    <property type="entry name" value="5'-3' exoribonuclease 1"/>
    <property type="match status" value="1"/>
</dbReference>
<evidence type="ECO:0000313" key="19">
    <source>
        <dbReference type="Proteomes" id="UP000887575"/>
    </source>
</evidence>
<protein>
    <recommendedName>
        <fullName evidence="12">5'-3' exoribonuclease 1</fullName>
        <ecNumber evidence="12">3.1.13.-</ecNumber>
    </recommendedName>
</protein>
<comment type="similarity">
    <text evidence="11 12">Belongs to the 5'-3' exonuclease family.</text>
</comment>
<feature type="compositionally biased region" description="Basic and acidic residues" evidence="13">
    <location>
        <begin position="1396"/>
        <end position="1406"/>
    </location>
</feature>
<feature type="compositionally biased region" description="Polar residues" evidence="13">
    <location>
        <begin position="1428"/>
        <end position="1441"/>
    </location>
</feature>
<evidence type="ECO:0000259" key="16">
    <source>
        <dbReference type="Pfam" id="PF18129"/>
    </source>
</evidence>
<dbReference type="GO" id="GO:0016075">
    <property type="term" value="P:rRNA catabolic process"/>
    <property type="evidence" value="ECO:0007669"/>
    <property type="project" value="TreeGrafter"/>
</dbReference>
<evidence type="ECO:0000256" key="2">
    <source>
        <dbReference type="ARBA" id="ARBA00022472"/>
    </source>
</evidence>
<accession>A0AAF3EYC0</accession>
<evidence type="ECO:0000256" key="3">
    <source>
        <dbReference type="ARBA" id="ARBA00022552"/>
    </source>
</evidence>
<evidence type="ECO:0000256" key="13">
    <source>
        <dbReference type="SAM" id="MobiDB-lite"/>
    </source>
</evidence>
<dbReference type="InterPro" id="IPR040992">
    <property type="entry name" value="XRN1_D1"/>
</dbReference>
<evidence type="ECO:0000256" key="4">
    <source>
        <dbReference type="ARBA" id="ARBA00022664"/>
    </source>
</evidence>
<dbReference type="Gene3D" id="3.40.50.12390">
    <property type="match status" value="2"/>
</dbReference>
<sequence>MGVPKFYRWVSERYPCLSQVVSEAQVPEFDNLYLDMNGIIHCCSHPDDDDVMFRISEEQIFTDVSAYIDMLFKIIRPKRVFFMAIDGVAPRAKMNQQRARRFMSARNAEFALKKAIQDGVEIPEGSRFDSNCITPGTHFMVALHKHLDNWVQHKIETDPLWRQDGKLRVVLSGHDCPGEGEHKIMDFIRAERILPEYDPNTRHCMYGLDADLMMLGLSSHEPHFSLLREEVKFGRVQPSKKKGNDQVKRKEPKNVNFHLLHLQLFREYLEREFQALKTKISFPFDLENIIDDWVLMGFLIGNDFIPHLPNVHIHDDALPLLYKTYAEVLPTLDGYLNEKGMLNVQRFEKFLKVFSETDKKSFMERLENEEYLESKTGRPVASAKEGTPPNAEKEKEEELVAFSDPDMSSATDDDDDDDAGPHDTSNAAFVSSDEEDSSKQSNERPVTGGILSAEDALNAEMSNSQPDDYDPYEEEFQEKLKALEIKDMSDSEFENNVEKCWSTTINNQFKRHRRQYYKDKMKFGNISKTELKAQAEGYIRALQWNLHYYYHGCVSWNWYYPFHYSPFISDLINFHEVDMNFELSTPFRPFEQLLAVLPAASAACLPYHLQQLMKDPNSPIHDFYPTDFETDLNGKVNDWEAVVLVPFINQDRLLEAIKSKENLLSNEEKARNAHGPHILYTCDISKSDGKRAIRTTIDKNAFRIDKSTVIHGLLSGVKLDVHFPGFPTMCHIPHTATLDYAGVKVFNTGKSKKESIILKPTQRKELEKPFETLSEELLNKQVYIDWPMLALALVSEIWTVTEKYFMKDGKIERKELDLDDQKDFKDWASGIRDIQMNRYAIDVGPISHIVFCRKFMGLSVTVRDGVVKRQKQWGSSIPHEMSRVALQVLVSNINIEENRVLCDIPIEEAYAVNSKVFVMQPSWDGFAHPAVVSEIGNSGTPECRIIVNVHIYKGADVSEVRQTRFKNSLHWFNSFEAGKRSGITTRLLTRITGTVYLVTESREFYESKPATTPRLNIGLNLKLTKQNKEVPDYSKRIQENGYWEFSNQAVQLLMEYRNKFRDLITYLEKAEETNEHYFAEDVWPKEALREKRVKELREYMKEVPTASIEKVECYSEYLDSQCIAALEKVLPKHDTHEVPIRKKSSINPAVLYRYALMDGKVMPDPEADFRLFDRVAYVVEGGTVPCGSHGTIIGLINNKLEVLFDRPFKDGYKIRSSLTQCYCVAKTQIINITFGKERKGKEEQKSIKKKPAQTQKFIETTSGSYTKWSPRMKPQAQTSTAKVTDFVPRILKDKPAKSQQNMKPVEKKVTETKPTAKSLSTEKVETVSTDAKKVELELSQMLGIGFNKTKSSSPTLHEHDKSGSSSVISFLQKGAWSTSNKTSVNATEVEPSSSAEKSKTKENDENQEKDEGDWEEVGEPVSVEQKIVFNSSQRGSLNSQPPRGFRQVNYGRGDNFNNYSGRSPRGFMQNSTFRQPQNFVNRGPSYFFGNSSTNPRGMQRGRVGNGYRNQNHEQLLNNSDLVPSAVSRPRFSRGRGGLTPKVDHSEVEAQPTSPPTTNPTKSEQGAPPSDAAPTENYSKLLGTNKPRKSRLAANFSST</sequence>
<dbReference type="InterPro" id="IPR047007">
    <property type="entry name" value="XRN1_D1_sf"/>
</dbReference>
<feature type="domain" description="Xrn1 helical" evidence="15">
    <location>
        <begin position="284"/>
        <end position="710"/>
    </location>
</feature>
<dbReference type="PIRSF" id="PIRSF006743">
    <property type="entry name" value="Exonuclease_Xnr1"/>
    <property type="match status" value="1"/>
</dbReference>
<dbReference type="InterPro" id="IPR016494">
    <property type="entry name" value="5_3_exoribonuclease_1"/>
</dbReference>
<dbReference type="GO" id="GO:0005634">
    <property type="term" value="C:nucleus"/>
    <property type="evidence" value="ECO:0007669"/>
    <property type="project" value="UniProtKB-SubCell"/>
</dbReference>
<feature type="domain" description="Xrn1 N-terminal" evidence="14">
    <location>
        <begin position="1"/>
        <end position="230"/>
    </location>
</feature>
<organism evidence="19 20">
    <name type="scientific">Mesorhabditis belari</name>
    <dbReference type="NCBI Taxonomy" id="2138241"/>
    <lineage>
        <taxon>Eukaryota</taxon>
        <taxon>Metazoa</taxon>
        <taxon>Ecdysozoa</taxon>
        <taxon>Nematoda</taxon>
        <taxon>Chromadorea</taxon>
        <taxon>Rhabditida</taxon>
        <taxon>Rhabditina</taxon>
        <taxon>Rhabditomorpha</taxon>
        <taxon>Rhabditoidea</taxon>
        <taxon>Rhabditidae</taxon>
        <taxon>Mesorhabditinae</taxon>
        <taxon>Mesorhabditis</taxon>
    </lineage>
</organism>
<dbReference type="GO" id="GO:0005737">
    <property type="term" value="C:cytoplasm"/>
    <property type="evidence" value="ECO:0007669"/>
    <property type="project" value="UniProtKB-SubCell"/>
</dbReference>
<keyword evidence="8" id="KW-0805">Transcription regulation</keyword>
<keyword evidence="3" id="KW-0698">rRNA processing</keyword>
<keyword evidence="12" id="KW-0694">RNA-binding</keyword>
<dbReference type="InterPro" id="IPR041412">
    <property type="entry name" value="Xrn1_helical"/>
</dbReference>
<feature type="region of interest" description="Disordered" evidence="13">
    <location>
        <begin position="1379"/>
        <end position="1452"/>
    </location>
</feature>
<evidence type="ECO:0000256" key="1">
    <source>
        <dbReference type="ARBA" id="ARBA00004123"/>
    </source>
</evidence>
<keyword evidence="9" id="KW-0804">Transcription</keyword>